<evidence type="ECO:0000313" key="2">
    <source>
        <dbReference type="Proteomes" id="UP000551501"/>
    </source>
</evidence>
<dbReference type="AlphaFoldDB" id="A0A840EWX0"/>
<sequence length="101" mass="11273">MTHPSLSDALDLLPEAWAGDIADDAAGQGCDVSYAIARSDLRTVTIERVRRHFAAREDDMDWQELSQGQQLDEVFPEYNGVGWPDLLDELGITPVYLVRTP</sequence>
<dbReference type="Proteomes" id="UP000551501">
    <property type="component" value="Unassembled WGS sequence"/>
</dbReference>
<dbReference type="EMBL" id="JACIFP010000001">
    <property type="protein sequence ID" value="MBB4134803.1"/>
    <property type="molecule type" value="Genomic_DNA"/>
</dbReference>
<comment type="caution">
    <text evidence="1">The sequence shown here is derived from an EMBL/GenBank/DDBJ whole genome shotgun (WGS) entry which is preliminary data.</text>
</comment>
<gene>
    <name evidence="1" type="ORF">BKA16_001355</name>
</gene>
<accession>A0A840EWX0</accession>
<reference evidence="1 2" key="1">
    <citation type="submission" date="2020-08" db="EMBL/GenBank/DDBJ databases">
        <title>Sequencing the genomes of 1000 actinobacteria strains.</title>
        <authorList>
            <person name="Klenk H.-P."/>
        </authorList>
    </citation>
    <scope>NUCLEOTIDE SEQUENCE [LARGE SCALE GENOMIC DNA]</scope>
    <source>
        <strain evidence="1 2">DSM 45298</strain>
    </source>
</reference>
<name>A0A840EWX0_9ACTN</name>
<protein>
    <submittedName>
        <fullName evidence="1">Uncharacterized protein</fullName>
    </submittedName>
</protein>
<proteinExistence type="predicted"/>
<dbReference type="RefSeq" id="WP_183369921.1">
    <property type="nucleotide sequence ID" value="NZ_BAABHL010000037.1"/>
</dbReference>
<keyword evidence="2" id="KW-1185">Reference proteome</keyword>
<evidence type="ECO:0000313" key="1">
    <source>
        <dbReference type="EMBL" id="MBB4134803.1"/>
    </source>
</evidence>
<organism evidence="1 2">
    <name type="scientific">Gordonia humi</name>
    <dbReference type="NCBI Taxonomy" id="686429"/>
    <lineage>
        <taxon>Bacteria</taxon>
        <taxon>Bacillati</taxon>
        <taxon>Actinomycetota</taxon>
        <taxon>Actinomycetes</taxon>
        <taxon>Mycobacteriales</taxon>
        <taxon>Gordoniaceae</taxon>
        <taxon>Gordonia</taxon>
    </lineage>
</organism>